<dbReference type="Gene3D" id="2.60.40.10">
    <property type="entry name" value="Immunoglobulins"/>
    <property type="match status" value="2"/>
</dbReference>
<evidence type="ECO:0000259" key="6">
    <source>
        <dbReference type="Pfam" id="PF17802"/>
    </source>
</evidence>
<dbReference type="PANTHER" id="PTHR36108:SF13">
    <property type="entry name" value="COLOSSIN-B-RELATED"/>
    <property type="match status" value="1"/>
</dbReference>
<feature type="domain" description="SpaA-like prealbumin fold" evidence="6">
    <location>
        <begin position="402"/>
        <end position="489"/>
    </location>
</feature>
<organism evidence="7 8">
    <name type="scientific">Robinsoniella peoriensis</name>
    <dbReference type="NCBI Taxonomy" id="180332"/>
    <lineage>
        <taxon>Bacteria</taxon>
        <taxon>Bacillati</taxon>
        <taxon>Bacillota</taxon>
        <taxon>Clostridia</taxon>
        <taxon>Lachnospirales</taxon>
        <taxon>Lachnospiraceae</taxon>
        <taxon>Robinsoniella</taxon>
    </lineage>
</organism>
<dbReference type="Proteomes" id="UP000306509">
    <property type="component" value="Unassembled WGS sequence"/>
</dbReference>
<evidence type="ECO:0000256" key="1">
    <source>
        <dbReference type="ARBA" id="ARBA00007257"/>
    </source>
</evidence>
<reference evidence="7 8" key="1">
    <citation type="journal article" date="2019" name="Anaerobe">
        <title>Detection of Robinsoniella peoriensis in multiple bone samples of a trauma patient.</title>
        <authorList>
            <person name="Schrottner P."/>
            <person name="Hartwich K."/>
            <person name="Bunk B."/>
            <person name="Schober I."/>
            <person name="Helbig S."/>
            <person name="Rudolph W.W."/>
            <person name="Gunzer F."/>
        </authorList>
    </citation>
    <scope>NUCLEOTIDE SEQUENCE [LARGE SCALE GENOMIC DNA]</scope>
    <source>
        <strain evidence="7 8">DSM 106044</strain>
    </source>
</reference>
<name>A0A4U8Q3L1_9FIRM</name>
<dbReference type="RefSeq" id="WP_138003415.1">
    <property type="nucleotide sequence ID" value="NZ_QGQD01000070.1"/>
</dbReference>
<keyword evidence="5" id="KW-0812">Transmembrane</keyword>
<keyword evidence="5" id="KW-1133">Transmembrane helix</keyword>
<dbReference type="AlphaFoldDB" id="A0A4U8Q3L1"/>
<keyword evidence="5" id="KW-0472">Membrane</keyword>
<accession>A0A4U8Q3L1</accession>
<feature type="domain" description="SpaA-like prealbumin fold" evidence="6">
    <location>
        <begin position="762"/>
        <end position="864"/>
    </location>
</feature>
<proteinExistence type="inferred from homology"/>
<comment type="caution">
    <text evidence="7">The sequence shown here is derived from an EMBL/GenBank/DDBJ whole genome shotgun (WGS) entry which is preliminary data.</text>
</comment>
<feature type="region of interest" description="Disordered" evidence="4">
    <location>
        <begin position="30"/>
        <end position="122"/>
    </location>
</feature>
<evidence type="ECO:0000256" key="5">
    <source>
        <dbReference type="SAM" id="Phobius"/>
    </source>
</evidence>
<dbReference type="STRING" id="180332.GCA_000797495_01016"/>
<keyword evidence="2" id="KW-0964">Secreted</keyword>
<feature type="compositionally biased region" description="Polar residues" evidence="4">
    <location>
        <begin position="56"/>
        <end position="93"/>
    </location>
</feature>
<keyword evidence="8" id="KW-1185">Reference proteome</keyword>
<evidence type="ECO:0000256" key="2">
    <source>
        <dbReference type="ARBA" id="ARBA00022525"/>
    </source>
</evidence>
<evidence type="ECO:0000256" key="3">
    <source>
        <dbReference type="ARBA" id="ARBA00022729"/>
    </source>
</evidence>
<sequence precursor="true">MIILVLCFAVCLTANPIWKQQVEASAGLTGDVSIPPEVTAEPETETQSESGKQENSETQAQTESKAQSETPTENETQAETGKQTESQPETQSHTGTESQAQSESESEPPGSDQGMPKLDISNFNPESIQAAGIKDQNFAQAIYDSIMADPANFLNGNTLEKNSFSTVADLLKSYTGTIYASNKEIGDIQGISILKSCAKWDISYNHIVDIRPLSISKAVIESDVTPEEQTYYGIFGRSMEVNVYGNPIRKYPLWVGGRFNLQPLLTENVVKLDDEVLKYVVDGTENFAGTYTVPLSFYAGDDHVNIREDSIKIRELDGISTGAQVSQQGGKIESLQLSNILGSGKLFITLGAANDSRMNWFVITDSGFDDVQSNASTLSWRIPFEIKMYTKVEKGTVNTTHKISLIKTGQDDGKPKAGAKYVLYRKQGDNPSPESDIVTGSYITDANGRIDVEGLEVGDYYFLEDSPPGGYDKNPMPVAFSVRDGKLKINGRSGSIIDTGELQGVQELEDGSFVLGGDDTDTIDLEIIPPEGGDLESITLKWTAGNHNGKAGMITYIVGSGESTDPAVAYVPDRAAAKAAAEAKLAEARDLYQNVSVAAAFTQHLTAEQQDPLHPVDVSLEVLKKLKYPTGKEITAIPEGMFEFSLKNDPAYPATPALASPLITVNEADGTAKFGTISLGSEITQDTLKEGAFYVYHYLITEKDNGDPNYIYDTNVYAAAVAIGKAEGTDSLEVKSITYTSADGTSNTDHALFVNTLIAVPFQFYKVDGNDHSKPLSNVKFKLYSCSAKHQQDTQHDELVTNEPGNCWTERDTVVSDQNGLVDFADVPSGDYQLAEVQTNPGYSLPLGQWRIHVDVTNKENPITIKAAGDPLPPAFIKEIQGDKVIYKLPNFKNTELPLAGGSGTLLFSVTGVSIIMLAVFLLVFTGSKSNNKKRRTRIK</sequence>
<dbReference type="InterPro" id="IPR041033">
    <property type="entry name" value="SpaA_PFL_dom_1"/>
</dbReference>
<dbReference type="Pfam" id="PF17802">
    <property type="entry name" value="SpaA"/>
    <property type="match status" value="2"/>
</dbReference>
<gene>
    <name evidence="7" type="ORF">DSM106044_03810</name>
</gene>
<evidence type="ECO:0000313" key="8">
    <source>
        <dbReference type="Proteomes" id="UP000306509"/>
    </source>
</evidence>
<protein>
    <submittedName>
        <fullName evidence="7">LPXTG cell wall anchor domain-containing protein</fullName>
    </submittedName>
</protein>
<evidence type="ECO:0000256" key="4">
    <source>
        <dbReference type="SAM" id="MobiDB-lite"/>
    </source>
</evidence>
<keyword evidence="3" id="KW-0732">Signal</keyword>
<dbReference type="InterPro" id="IPR038174">
    <property type="entry name" value="Strep_pil_link_sf"/>
</dbReference>
<feature type="compositionally biased region" description="Low complexity" evidence="4">
    <location>
        <begin position="94"/>
        <end position="111"/>
    </location>
</feature>
<dbReference type="PANTHER" id="PTHR36108">
    <property type="entry name" value="COLOSSIN-B-RELATED"/>
    <property type="match status" value="1"/>
</dbReference>
<dbReference type="SUPFAM" id="SSF49478">
    <property type="entry name" value="Cna protein B-type domain"/>
    <property type="match status" value="1"/>
</dbReference>
<feature type="transmembrane region" description="Helical" evidence="5">
    <location>
        <begin position="906"/>
        <end position="926"/>
    </location>
</feature>
<dbReference type="EMBL" id="QGQD01000070">
    <property type="protein sequence ID" value="TLC99359.1"/>
    <property type="molecule type" value="Genomic_DNA"/>
</dbReference>
<evidence type="ECO:0000313" key="7">
    <source>
        <dbReference type="EMBL" id="TLC99359.1"/>
    </source>
</evidence>
<dbReference type="InterPro" id="IPR013783">
    <property type="entry name" value="Ig-like_fold"/>
</dbReference>
<comment type="similarity">
    <text evidence="1">Belongs to the serine-aspartate repeat-containing protein (SDr) family.</text>
</comment>
<dbReference type="Gene3D" id="2.60.40.3050">
    <property type="match status" value="1"/>
</dbReference>